<feature type="compositionally biased region" description="Basic and acidic residues" evidence="3">
    <location>
        <begin position="383"/>
        <end position="392"/>
    </location>
</feature>
<accession>A0A401GWF7</accession>
<sequence>MDTMEMVMERMSRKRSRASSNAPSRDARRVPAPVSSAPSRSATPQPIPATPHHYRYYSERVVGEASLTPLSPVTPRQGRRTLRDPSQLVPRDHLDFRVPEQHINYPKTPAGRHIYSSSARRTPSLSSSPARIVNLVSSPGPMRPIPLAQDDKDDLPYVLPPGPYQTEKPDFSYAAMIGQAILSSPQHRLTLQDIYEWIATVYSHYKRGEQTWMNSVRHALSTMAVFRKVPRVRTEGKSLWAIWDDDLECFANGGFRKAFCVDMQNDRSKQSSKKRAMEDAVPKKTKKRKKLEDVDVSTTGPPPPMLPASVLAPFFPSFHPNPHHQPYYQTYTSQPLPAEVIFPPLPASSNYHQVIARSNASRSESIESIAVGRNVQEETEEPEPPRRGRDPSPKFISSSSPVPDLTPNCSSSSSPLPSSITSLSRESQSPARRKQVGLTNHGEEPEDTDSDWLGVCPSVDSLEPGFTLLSHYLGPSKKPGRDKRPQAFSLPLRQVSPTPTRRVKSGKQAKHGRVAITPPPAGPSVGPSTPPRKRVASGSGIQLSPIRTPISHMGLHMSPSPSLAHYKLHLDPPPIAVYHPQAPLLSVSSDRELSPSVAVHSGNVHTPSRKRSSATDFLLPVTPKRLVFSTPTSESPFRTPSRSILDPHDPSTLLDEELCRLGSQVSPGYSTLFGRSSGLLYESPGSGRSPASWGNFW</sequence>
<dbReference type="PRINTS" id="PR00053">
    <property type="entry name" value="FORKHEAD"/>
</dbReference>
<dbReference type="InterPro" id="IPR001766">
    <property type="entry name" value="Fork_head_dom"/>
</dbReference>
<dbReference type="GO" id="GO:0005634">
    <property type="term" value="C:nucleus"/>
    <property type="evidence" value="ECO:0007669"/>
    <property type="project" value="UniProtKB-SubCell"/>
</dbReference>
<evidence type="ECO:0000313" key="6">
    <source>
        <dbReference type="Proteomes" id="UP000287166"/>
    </source>
</evidence>
<dbReference type="AlphaFoldDB" id="A0A401GWF7"/>
<feature type="DNA-binding region" description="Fork-head" evidence="2">
    <location>
        <begin position="168"/>
        <end position="257"/>
    </location>
</feature>
<feature type="compositionally biased region" description="Low complexity" evidence="3">
    <location>
        <begin position="410"/>
        <end position="424"/>
    </location>
</feature>
<feature type="compositionally biased region" description="Basic and acidic residues" evidence="3">
    <location>
        <begin position="266"/>
        <end position="282"/>
    </location>
</feature>
<evidence type="ECO:0000259" key="4">
    <source>
        <dbReference type="PROSITE" id="PS50039"/>
    </source>
</evidence>
<feature type="compositionally biased region" description="Low complexity" evidence="3">
    <location>
        <begin position="30"/>
        <end position="42"/>
    </location>
</feature>
<comment type="caution">
    <text evidence="5">The sequence shown here is derived from an EMBL/GenBank/DDBJ whole genome shotgun (WGS) entry which is preliminary data.</text>
</comment>
<dbReference type="InterPro" id="IPR050211">
    <property type="entry name" value="FOX_domain-containing"/>
</dbReference>
<dbReference type="InterPro" id="IPR036390">
    <property type="entry name" value="WH_DNA-bd_sf"/>
</dbReference>
<feature type="domain" description="Fork-head" evidence="4">
    <location>
        <begin position="168"/>
        <end position="257"/>
    </location>
</feature>
<keyword evidence="6" id="KW-1185">Reference proteome</keyword>
<dbReference type="PROSITE" id="PS50039">
    <property type="entry name" value="FORK_HEAD_3"/>
    <property type="match status" value="1"/>
</dbReference>
<comment type="subcellular location">
    <subcellularLocation>
        <location evidence="2">Nucleus</location>
    </subcellularLocation>
</comment>
<evidence type="ECO:0000256" key="3">
    <source>
        <dbReference type="SAM" id="MobiDB-lite"/>
    </source>
</evidence>
<reference evidence="5 6" key="1">
    <citation type="journal article" date="2018" name="Sci. Rep.">
        <title>Genome sequence of the cauliflower mushroom Sparassis crispa (Hanabiratake) and its association with beneficial usage.</title>
        <authorList>
            <person name="Kiyama R."/>
            <person name="Furutani Y."/>
            <person name="Kawaguchi K."/>
            <person name="Nakanishi T."/>
        </authorList>
    </citation>
    <scope>NUCLEOTIDE SEQUENCE [LARGE SCALE GENOMIC DNA]</scope>
</reference>
<proteinExistence type="predicted"/>
<keyword evidence="1 2" id="KW-0238">DNA-binding</keyword>
<evidence type="ECO:0000256" key="2">
    <source>
        <dbReference type="PROSITE-ProRule" id="PRU00089"/>
    </source>
</evidence>
<dbReference type="STRING" id="139825.A0A401GWF7"/>
<dbReference type="Gene3D" id="1.10.10.10">
    <property type="entry name" value="Winged helix-like DNA-binding domain superfamily/Winged helix DNA-binding domain"/>
    <property type="match status" value="1"/>
</dbReference>
<feature type="compositionally biased region" description="Polar residues" evidence="3">
    <location>
        <begin position="629"/>
        <end position="642"/>
    </location>
</feature>
<evidence type="ECO:0000256" key="1">
    <source>
        <dbReference type="ARBA" id="ARBA00023125"/>
    </source>
</evidence>
<gene>
    <name evidence="5" type="ORF">SCP_0904360</name>
</gene>
<evidence type="ECO:0000313" key="5">
    <source>
        <dbReference type="EMBL" id="GBE86557.1"/>
    </source>
</evidence>
<dbReference type="OrthoDB" id="5954824at2759"/>
<organism evidence="5 6">
    <name type="scientific">Sparassis crispa</name>
    <dbReference type="NCBI Taxonomy" id="139825"/>
    <lineage>
        <taxon>Eukaryota</taxon>
        <taxon>Fungi</taxon>
        <taxon>Dikarya</taxon>
        <taxon>Basidiomycota</taxon>
        <taxon>Agaricomycotina</taxon>
        <taxon>Agaricomycetes</taxon>
        <taxon>Polyporales</taxon>
        <taxon>Sparassidaceae</taxon>
        <taxon>Sparassis</taxon>
    </lineage>
</organism>
<feature type="region of interest" description="Disordered" evidence="3">
    <location>
        <begin position="1"/>
        <end position="50"/>
    </location>
</feature>
<feature type="region of interest" description="Disordered" evidence="3">
    <location>
        <begin position="629"/>
        <end position="648"/>
    </location>
</feature>
<dbReference type="InParanoid" id="A0A401GWF7"/>
<dbReference type="PANTHER" id="PTHR11829">
    <property type="entry name" value="FORKHEAD BOX PROTEIN"/>
    <property type="match status" value="1"/>
</dbReference>
<dbReference type="SMART" id="SM00339">
    <property type="entry name" value="FH"/>
    <property type="match status" value="1"/>
</dbReference>
<dbReference type="RefSeq" id="XP_027617470.1">
    <property type="nucleotide sequence ID" value="XM_027761669.1"/>
</dbReference>
<feature type="compositionally biased region" description="Basic residues" evidence="3">
    <location>
        <begin position="501"/>
        <end position="513"/>
    </location>
</feature>
<dbReference type="GO" id="GO:0000978">
    <property type="term" value="F:RNA polymerase II cis-regulatory region sequence-specific DNA binding"/>
    <property type="evidence" value="ECO:0007669"/>
    <property type="project" value="TreeGrafter"/>
</dbReference>
<dbReference type="Proteomes" id="UP000287166">
    <property type="component" value="Unassembled WGS sequence"/>
</dbReference>
<keyword evidence="2" id="KW-0539">Nucleus</keyword>
<protein>
    <recommendedName>
        <fullName evidence="4">Fork-head domain-containing protein</fullName>
    </recommendedName>
</protein>
<dbReference type="Pfam" id="PF00250">
    <property type="entry name" value="Forkhead"/>
    <property type="match status" value="1"/>
</dbReference>
<dbReference type="EMBL" id="BFAD01000009">
    <property type="protein sequence ID" value="GBE86557.1"/>
    <property type="molecule type" value="Genomic_DNA"/>
</dbReference>
<name>A0A401GWF7_9APHY</name>
<feature type="region of interest" description="Disordered" evidence="3">
    <location>
        <begin position="497"/>
        <end position="539"/>
    </location>
</feature>
<feature type="region of interest" description="Disordered" evidence="3">
    <location>
        <begin position="359"/>
        <end position="456"/>
    </location>
</feature>
<feature type="region of interest" description="Disordered" evidence="3">
    <location>
        <begin position="266"/>
        <end position="305"/>
    </location>
</feature>
<dbReference type="SUPFAM" id="SSF46785">
    <property type="entry name" value="Winged helix' DNA-binding domain"/>
    <property type="match status" value="1"/>
</dbReference>
<dbReference type="PANTHER" id="PTHR11829:SF343">
    <property type="entry name" value="FORK-HEAD DOMAIN-CONTAINING PROTEIN"/>
    <property type="match status" value="1"/>
</dbReference>
<dbReference type="InterPro" id="IPR036388">
    <property type="entry name" value="WH-like_DNA-bd_sf"/>
</dbReference>
<dbReference type="GeneID" id="38783474"/>
<dbReference type="GO" id="GO:0000981">
    <property type="term" value="F:DNA-binding transcription factor activity, RNA polymerase II-specific"/>
    <property type="evidence" value="ECO:0007669"/>
    <property type="project" value="TreeGrafter"/>
</dbReference>